<sequence length="170" mass="18965">MGTRENDKDLERLIPVGGHGILENGGSKSSSPSSASPLPSSSHHSGKEAFYKVFRSWASIKFMSGWCCGASRGLLLLSLLAIVIVSASLSRLLIRCTSCLVPTSSITTRCCLRRITRVLWLRHVVLWGRTRICSRLHVTITRLLLHWRTRRSPASRWTCLVTLLRISSTH</sequence>
<name>A0ACC0GJG0_9ERIC</name>
<evidence type="ECO:0000313" key="2">
    <source>
        <dbReference type="Proteomes" id="UP001060215"/>
    </source>
</evidence>
<proteinExistence type="predicted"/>
<organism evidence="1 2">
    <name type="scientific">Camellia lanceoleosa</name>
    <dbReference type="NCBI Taxonomy" id="1840588"/>
    <lineage>
        <taxon>Eukaryota</taxon>
        <taxon>Viridiplantae</taxon>
        <taxon>Streptophyta</taxon>
        <taxon>Embryophyta</taxon>
        <taxon>Tracheophyta</taxon>
        <taxon>Spermatophyta</taxon>
        <taxon>Magnoliopsida</taxon>
        <taxon>eudicotyledons</taxon>
        <taxon>Gunneridae</taxon>
        <taxon>Pentapetalae</taxon>
        <taxon>asterids</taxon>
        <taxon>Ericales</taxon>
        <taxon>Theaceae</taxon>
        <taxon>Camellia</taxon>
    </lineage>
</organism>
<dbReference type="Proteomes" id="UP001060215">
    <property type="component" value="Chromosome 8"/>
</dbReference>
<gene>
    <name evidence="1" type="ORF">LOK49_LG09G01816</name>
</gene>
<keyword evidence="2" id="KW-1185">Reference proteome</keyword>
<comment type="caution">
    <text evidence="1">The sequence shown here is derived from an EMBL/GenBank/DDBJ whole genome shotgun (WGS) entry which is preliminary data.</text>
</comment>
<protein>
    <submittedName>
        <fullName evidence="1">Protein LIKE COV 3</fullName>
    </submittedName>
</protein>
<reference evidence="1 2" key="1">
    <citation type="journal article" date="2022" name="Plant J.">
        <title>Chromosome-level genome of Camellia lanceoleosa provides a valuable resource for understanding genome evolution and self-incompatibility.</title>
        <authorList>
            <person name="Gong W."/>
            <person name="Xiao S."/>
            <person name="Wang L."/>
            <person name="Liao Z."/>
            <person name="Chang Y."/>
            <person name="Mo W."/>
            <person name="Hu G."/>
            <person name="Li W."/>
            <person name="Zhao G."/>
            <person name="Zhu H."/>
            <person name="Hu X."/>
            <person name="Ji K."/>
            <person name="Xiang X."/>
            <person name="Song Q."/>
            <person name="Yuan D."/>
            <person name="Jin S."/>
            <person name="Zhang L."/>
        </authorList>
    </citation>
    <scope>NUCLEOTIDE SEQUENCE [LARGE SCALE GENOMIC DNA]</scope>
    <source>
        <strain evidence="1">SQ_2022a</strain>
    </source>
</reference>
<accession>A0ACC0GJG0</accession>
<evidence type="ECO:0000313" key="1">
    <source>
        <dbReference type="EMBL" id="KAI8001195.1"/>
    </source>
</evidence>
<dbReference type="EMBL" id="CM045765">
    <property type="protein sequence ID" value="KAI8001195.1"/>
    <property type="molecule type" value="Genomic_DNA"/>
</dbReference>